<protein>
    <submittedName>
        <fullName evidence="1">Type II toxin-antitoxin system HicB family antitoxin</fullName>
    </submittedName>
</protein>
<name>A0ABV8ZMW2_9NEIS</name>
<sequence>MKNILQIEGYRAVVSYDPEIDMFRGEFLGLSGGADFYAGDVASLKREAEISLRVYLDACREKGLQPLKTYSGKFNVRIAPRLHEMAVAAAAAESKSLNEWVEAAIEERAEAMHLKTA</sequence>
<dbReference type="RefSeq" id="WP_231460879.1">
    <property type="nucleotide sequence ID" value="NZ_JAJOHW010000009.1"/>
</dbReference>
<accession>A0ABV8ZMW2</accession>
<comment type="caution">
    <text evidence="1">The sequence shown here is derived from an EMBL/GenBank/DDBJ whole genome shotgun (WGS) entry which is preliminary data.</text>
</comment>
<organism evidence="1 2">
    <name type="scientific">Chromobacterium aquaticum</name>
    <dbReference type="NCBI Taxonomy" id="467180"/>
    <lineage>
        <taxon>Bacteria</taxon>
        <taxon>Pseudomonadati</taxon>
        <taxon>Pseudomonadota</taxon>
        <taxon>Betaproteobacteria</taxon>
        <taxon>Neisseriales</taxon>
        <taxon>Chromobacteriaceae</taxon>
        <taxon>Chromobacterium</taxon>
    </lineage>
</organism>
<gene>
    <name evidence="1" type="ORF">ACFO0R_05295</name>
</gene>
<keyword evidence="2" id="KW-1185">Reference proteome</keyword>
<evidence type="ECO:0000313" key="1">
    <source>
        <dbReference type="EMBL" id="MFC4489029.1"/>
    </source>
</evidence>
<dbReference type="Pfam" id="PF05534">
    <property type="entry name" value="HicB"/>
    <property type="match status" value="1"/>
</dbReference>
<dbReference type="InterPro" id="IPR010985">
    <property type="entry name" value="Ribbon_hlx_hlx"/>
</dbReference>
<dbReference type="InterPro" id="IPR008651">
    <property type="entry name" value="Uncharacterised_HicB"/>
</dbReference>
<dbReference type="Proteomes" id="UP001595999">
    <property type="component" value="Unassembled WGS sequence"/>
</dbReference>
<proteinExistence type="predicted"/>
<dbReference type="SUPFAM" id="SSF47598">
    <property type="entry name" value="Ribbon-helix-helix"/>
    <property type="match status" value="1"/>
</dbReference>
<reference evidence="2" key="1">
    <citation type="journal article" date="2019" name="Int. J. Syst. Evol. Microbiol.">
        <title>The Global Catalogue of Microorganisms (GCM) 10K type strain sequencing project: providing services to taxonomists for standard genome sequencing and annotation.</title>
        <authorList>
            <consortium name="The Broad Institute Genomics Platform"/>
            <consortium name="The Broad Institute Genome Sequencing Center for Infectious Disease"/>
            <person name="Wu L."/>
            <person name="Ma J."/>
        </authorList>
    </citation>
    <scope>NUCLEOTIDE SEQUENCE [LARGE SCALE GENOMIC DNA]</scope>
    <source>
        <strain evidence="2">CGMCC 4.7608</strain>
    </source>
</reference>
<dbReference type="EMBL" id="JBHSEK010000002">
    <property type="protein sequence ID" value="MFC4489029.1"/>
    <property type="molecule type" value="Genomic_DNA"/>
</dbReference>
<evidence type="ECO:0000313" key="2">
    <source>
        <dbReference type="Proteomes" id="UP001595999"/>
    </source>
</evidence>